<protein>
    <recommendedName>
        <fullName evidence="4">Transmembrane protein</fullName>
    </recommendedName>
</protein>
<gene>
    <name evidence="2" type="ORF">SMSP2_01328</name>
</gene>
<evidence type="ECO:0000256" key="1">
    <source>
        <dbReference type="SAM" id="Phobius"/>
    </source>
</evidence>
<evidence type="ECO:0008006" key="4">
    <source>
        <dbReference type="Google" id="ProtNLM"/>
    </source>
</evidence>
<dbReference type="STRING" id="1851148.SMSP2_01328"/>
<dbReference type="RefSeq" id="WP_146683191.1">
    <property type="nucleotide sequence ID" value="NZ_CP019646.1"/>
</dbReference>
<evidence type="ECO:0000313" key="3">
    <source>
        <dbReference type="Proteomes" id="UP000188181"/>
    </source>
</evidence>
<dbReference type="Proteomes" id="UP000188181">
    <property type="component" value="Chromosome"/>
</dbReference>
<name>A0A1Q2ME94_9BACT</name>
<proteinExistence type="predicted"/>
<keyword evidence="1" id="KW-0812">Transmembrane</keyword>
<dbReference type="EMBL" id="CP019646">
    <property type="protein sequence ID" value="AQQ70964.1"/>
    <property type="molecule type" value="Genomic_DNA"/>
</dbReference>
<keyword evidence="3" id="KW-1185">Reference proteome</keyword>
<reference evidence="3" key="1">
    <citation type="submission" date="2017-02" db="EMBL/GenBank/DDBJ databases">
        <title>Comparative genomics and description of representatives of a novel lineage of planctomycetes thriving in anoxic sediments.</title>
        <authorList>
            <person name="Spring S."/>
            <person name="Bunk B."/>
            <person name="Sproer C."/>
        </authorList>
    </citation>
    <scope>NUCLEOTIDE SEQUENCE [LARGE SCALE GENOMIC DNA]</scope>
    <source>
        <strain evidence="3">SM-Chi-D1</strain>
    </source>
</reference>
<sequence length="152" mass="16630">MKNDTEVLKSAAREAKNLLELCGGDLYKSVGVLERQLNVLQTRAQVLMSLAGVVLTITGFSGRRIADTSLFAQICVITGLAVVLTSAVWVWKNVLGISWTTSRLDESPEDVLTGIIIKRQKKTRSYIIGGYILCAGFVIYSLAFAKMLLFNA</sequence>
<organism evidence="2 3">
    <name type="scientific">Limihaloglobus sulfuriphilus</name>
    <dbReference type="NCBI Taxonomy" id="1851148"/>
    <lineage>
        <taxon>Bacteria</taxon>
        <taxon>Pseudomonadati</taxon>
        <taxon>Planctomycetota</taxon>
        <taxon>Phycisphaerae</taxon>
        <taxon>Sedimentisphaerales</taxon>
        <taxon>Sedimentisphaeraceae</taxon>
        <taxon>Limihaloglobus</taxon>
    </lineage>
</organism>
<evidence type="ECO:0000313" key="2">
    <source>
        <dbReference type="EMBL" id="AQQ70964.1"/>
    </source>
</evidence>
<accession>A0A1Q2ME94</accession>
<dbReference type="KEGG" id="pbas:SMSP2_01328"/>
<dbReference type="OrthoDB" id="5509241at2"/>
<feature type="transmembrane region" description="Helical" evidence="1">
    <location>
        <begin position="71"/>
        <end position="91"/>
    </location>
</feature>
<keyword evidence="1" id="KW-0472">Membrane</keyword>
<feature type="transmembrane region" description="Helical" evidence="1">
    <location>
        <begin position="46"/>
        <end position="65"/>
    </location>
</feature>
<dbReference type="AlphaFoldDB" id="A0A1Q2ME94"/>
<keyword evidence="1" id="KW-1133">Transmembrane helix</keyword>
<feature type="transmembrane region" description="Helical" evidence="1">
    <location>
        <begin position="126"/>
        <end position="149"/>
    </location>
</feature>